<organism evidence="3 4">
    <name type="scientific">Roseisolibacter agri</name>
    <dbReference type="NCBI Taxonomy" id="2014610"/>
    <lineage>
        <taxon>Bacteria</taxon>
        <taxon>Pseudomonadati</taxon>
        <taxon>Gemmatimonadota</taxon>
        <taxon>Gemmatimonadia</taxon>
        <taxon>Gemmatimonadales</taxon>
        <taxon>Gemmatimonadaceae</taxon>
        <taxon>Roseisolibacter</taxon>
    </lineage>
</organism>
<dbReference type="PANTHER" id="PTHR11203">
    <property type="entry name" value="CLEAVAGE AND POLYADENYLATION SPECIFICITY FACTOR FAMILY MEMBER"/>
    <property type="match status" value="1"/>
</dbReference>
<dbReference type="GO" id="GO:0016874">
    <property type="term" value="F:ligase activity"/>
    <property type="evidence" value="ECO:0007669"/>
    <property type="project" value="UniProtKB-KW"/>
</dbReference>
<sequence length="344" mass="37383">MLVTRDAYGLYLPDADLHLDARRAPGTVFVSHAHGDHCSDAARIVCTPETAALHAARRGAREAVTLPFGEPARFGDATVTLTPAGHALGSAMLVAESARGRVAYTGDYKLRENPFSPPVTIPRVDTLIMECTFGEPRYVFPPAEQLVAELLQFVETTRAAGATPVVLAYALGKGQEALWHLTRAGCDVVLHGAIANLCALHEQLGYTFPGPGTWSRYERGKIGDRVLMTTPQTRKTAMVQKLPAKRTVYLTGWALHPGAWNIYKDCDLVLPFSDHADYTELVRTARESGASKVYTVHGPATFAGRLRELGIDAEHLMEHPNEAEEPEPDEGPPPSKPSNQLGLF</sequence>
<evidence type="ECO:0000259" key="2">
    <source>
        <dbReference type="SMART" id="SM00849"/>
    </source>
</evidence>
<dbReference type="Proteomes" id="UP001161325">
    <property type="component" value="Unassembled WGS sequence"/>
</dbReference>
<comment type="caution">
    <text evidence="3">The sequence shown here is derived from an EMBL/GenBank/DDBJ whole genome shotgun (WGS) entry which is preliminary data.</text>
</comment>
<protein>
    <submittedName>
        <fullName evidence="3">DNA ligase-associated DEXH box helicase</fullName>
    </submittedName>
</protein>
<dbReference type="SMART" id="SM00849">
    <property type="entry name" value="Lactamase_B"/>
    <property type="match status" value="1"/>
</dbReference>
<feature type="region of interest" description="Disordered" evidence="1">
    <location>
        <begin position="318"/>
        <end position="344"/>
    </location>
</feature>
<feature type="domain" description="Metallo-beta-lactamase" evidence="2">
    <location>
        <begin position="4"/>
        <end position="161"/>
    </location>
</feature>
<dbReference type="AlphaFoldDB" id="A0AA37V0H2"/>
<dbReference type="Gene3D" id="3.60.15.10">
    <property type="entry name" value="Ribonuclease Z/Hydroxyacylglutathione hydrolase-like"/>
    <property type="match status" value="1"/>
</dbReference>
<accession>A0AA37V0H2</accession>
<dbReference type="EMBL" id="BRXS01000002">
    <property type="protein sequence ID" value="GLC24475.1"/>
    <property type="molecule type" value="Genomic_DNA"/>
</dbReference>
<dbReference type="InterPro" id="IPR050698">
    <property type="entry name" value="MBL"/>
</dbReference>
<dbReference type="GO" id="GO:0004521">
    <property type="term" value="F:RNA endonuclease activity"/>
    <property type="evidence" value="ECO:0007669"/>
    <property type="project" value="TreeGrafter"/>
</dbReference>
<dbReference type="InterPro" id="IPR036866">
    <property type="entry name" value="RibonucZ/Hydroxyglut_hydro"/>
</dbReference>
<dbReference type="Pfam" id="PF12706">
    <property type="entry name" value="Lactamase_B_2"/>
    <property type="match status" value="1"/>
</dbReference>
<dbReference type="PANTHER" id="PTHR11203:SF49">
    <property type="entry name" value="BLL1145 PROTEIN"/>
    <property type="match status" value="1"/>
</dbReference>
<reference evidence="3" key="1">
    <citation type="submission" date="2022-08" db="EMBL/GenBank/DDBJ databases">
        <title>Draft genome sequencing of Roseisolibacter agri AW1220.</title>
        <authorList>
            <person name="Tobiishi Y."/>
            <person name="Tonouchi A."/>
        </authorList>
    </citation>
    <scope>NUCLEOTIDE SEQUENCE</scope>
    <source>
        <strain evidence="3">AW1220</strain>
    </source>
</reference>
<dbReference type="SUPFAM" id="SSF56281">
    <property type="entry name" value="Metallo-hydrolase/oxidoreductase"/>
    <property type="match status" value="1"/>
</dbReference>
<gene>
    <name evidence="3" type="ORF">rosag_09880</name>
</gene>
<proteinExistence type="predicted"/>
<evidence type="ECO:0000313" key="4">
    <source>
        <dbReference type="Proteomes" id="UP001161325"/>
    </source>
</evidence>
<evidence type="ECO:0000256" key="1">
    <source>
        <dbReference type="SAM" id="MobiDB-lite"/>
    </source>
</evidence>
<keyword evidence="4" id="KW-1185">Reference proteome</keyword>
<evidence type="ECO:0000313" key="3">
    <source>
        <dbReference type="EMBL" id="GLC24475.1"/>
    </source>
</evidence>
<name>A0AA37V0H2_9BACT</name>
<dbReference type="InterPro" id="IPR001279">
    <property type="entry name" value="Metallo-B-lactamas"/>
</dbReference>
<dbReference type="RefSeq" id="WP_284348924.1">
    <property type="nucleotide sequence ID" value="NZ_BRXS01000002.1"/>
</dbReference>
<keyword evidence="3" id="KW-0436">Ligase</keyword>